<evidence type="ECO:0000313" key="8">
    <source>
        <dbReference type="EMBL" id="CAD7575540.1"/>
    </source>
</evidence>
<sequence>MPRLLTTSASAVRKLMLKAELMGIDTQSLEIQEADVAALVDIHKKWHIQPAFSVEFIGYYLDRNNRLSSMKRGLEELLDANSQLQDEQQALRQKYDQLVKENAELSKINTDLKQAVNKYHATILYVAPTKNLPNPDELGKLPPPQRITPPVTHNLAYPGSGIRPGPPPRHSRDCGPLPLNECGICEQSKDQHLLAKCDTCYLYYHLGCLNPPLTRMPKKTKLMGWQCSECDKESSGSEVECLDTEAPRKLRHKDSERIPSTEQPTPPTPKVIIKPIGPKPTSPVPSMTRTFAVSMPSGPKGTVTISSTLAPTPGPSYIGDMIPMRQGKKRRREKHHRYSPDFQGPTREHKRKHKRKSLDIENPNQQEAPRIKIKIKPIPMPVGEGSMSGGPQMFIATSSTETTVITPPTHIARPRTSRLSSGSKKPKEPESMTKCDVCGEPGSNQNLVRCDECMKCFHFTCLDPPVKKSPKMRGYSWHCADCDPTVSNCSFLFRSM</sequence>
<evidence type="ECO:0000256" key="2">
    <source>
        <dbReference type="ARBA" id="ARBA00022771"/>
    </source>
</evidence>
<feature type="region of interest" description="Disordered" evidence="6">
    <location>
        <begin position="326"/>
        <end position="371"/>
    </location>
</feature>
<feature type="domain" description="PHD-type" evidence="7">
    <location>
        <begin position="179"/>
        <end position="233"/>
    </location>
</feature>
<gene>
    <name evidence="8" type="ORF">TCMB3V08_LOCUS8130</name>
</gene>
<dbReference type="SUPFAM" id="SSF57903">
    <property type="entry name" value="FYVE/PHD zinc finger"/>
    <property type="match status" value="2"/>
</dbReference>
<evidence type="ECO:0000256" key="5">
    <source>
        <dbReference type="SAM" id="Coils"/>
    </source>
</evidence>
<dbReference type="EMBL" id="OE183321">
    <property type="protein sequence ID" value="CAD7575540.1"/>
    <property type="molecule type" value="Genomic_DNA"/>
</dbReference>
<dbReference type="InterPro" id="IPR001965">
    <property type="entry name" value="Znf_PHD"/>
</dbReference>
<dbReference type="GO" id="GO:0004842">
    <property type="term" value="F:ubiquitin-protein transferase activity"/>
    <property type="evidence" value="ECO:0007669"/>
    <property type="project" value="TreeGrafter"/>
</dbReference>
<dbReference type="CDD" id="cd15563">
    <property type="entry name" value="PHD3_PHF14"/>
    <property type="match status" value="1"/>
</dbReference>
<dbReference type="InterPro" id="IPR029617">
    <property type="entry name" value="Snt2"/>
</dbReference>
<dbReference type="AlphaFoldDB" id="A0A7R9JA70"/>
<dbReference type="InterPro" id="IPR019787">
    <property type="entry name" value="Znf_PHD-finger"/>
</dbReference>
<dbReference type="GO" id="GO:0036205">
    <property type="term" value="P:histone catabolic process"/>
    <property type="evidence" value="ECO:0007669"/>
    <property type="project" value="TreeGrafter"/>
</dbReference>
<proteinExistence type="predicted"/>
<dbReference type="Pfam" id="PF00628">
    <property type="entry name" value="PHD"/>
    <property type="match status" value="2"/>
</dbReference>
<evidence type="ECO:0000259" key="7">
    <source>
        <dbReference type="PROSITE" id="PS50016"/>
    </source>
</evidence>
<dbReference type="Gene3D" id="2.30.30.1150">
    <property type="match status" value="1"/>
</dbReference>
<protein>
    <submittedName>
        <fullName evidence="8">(California timema) hypothetical protein</fullName>
    </submittedName>
</protein>
<reference evidence="8" key="1">
    <citation type="submission" date="2020-11" db="EMBL/GenBank/DDBJ databases">
        <authorList>
            <person name="Tran Van P."/>
        </authorList>
    </citation>
    <scope>NUCLEOTIDE SEQUENCE</scope>
</reference>
<keyword evidence="3" id="KW-0862">Zinc</keyword>
<dbReference type="Gene3D" id="3.30.40.10">
    <property type="entry name" value="Zinc/RING finger domain, C3HC4 (zinc finger)"/>
    <property type="match status" value="1"/>
</dbReference>
<organism evidence="8">
    <name type="scientific">Timema californicum</name>
    <name type="common">California timema</name>
    <name type="synonym">Walking stick</name>
    <dbReference type="NCBI Taxonomy" id="61474"/>
    <lineage>
        <taxon>Eukaryota</taxon>
        <taxon>Metazoa</taxon>
        <taxon>Ecdysozoa</taxon>
        <taxon>Arthropoda</taxon>
        <taxon>Hexapoda</taxon>
        <taxon>Insecta</taxon>
        <taxon>Pterygota</taxon>
        <taxon>Neoptera</taxon>
        <taxon>Polyneoptera</taxon>
        <taxon>Phasmatodea</taxon>
        <taxon>Timematodea</taxon>
        <taxon>Timematoidea</taxon>
        <taxon>Timematidae</taxon>
        <taxon>Timema</taxon>
    </lineage>
</organism>
<dbReference type="InterPro" id="IPR011011">
    <property type="entry name" value="Znf_FYVE_PHD"/>
</dbReference>
<evidence type="ECO:0000256" key="6">
    <source>
        <dbReference type="SAM" id="MobiDB-lite"/>
    </source>
</evidence>
<accession>A0A7R9JA70</accession>
<evidence type="ECO:0000256" key="3">
    <source>
        <dbReference type="ARBA" id="ARBA00022833"/>
    </source>
</evidence>
<dbReference type="GO" id="GO:0008270">
    <property type="term" value="F:zinc ion binding"/>
    <property type="evidence" value="ECO:0007669"/>
    <property type="project" value="UniProtKB-KW"/>
</dbReference>
<evidence type="ECO:0000256" key="4">
    <source>
        <dbReference type="PROSITE-ProRule" id="PRU00146"/>
    </source>
</evidence>
<feature type="domain" description="PHD-type" evidence="7">
    <location>
        <begin position="432"/>
        <end position="485"/>
    </location>
</feature>
<dbReference type="GO" id="GO:0048189">
    <property type="term" value="C:Lid2 complex"/>
    <property type="evidence" value="ECO:0007669"/>
    <property type="project" value="TreeGrafter"/>
</dbReference>
<keyword evidence="2 4" id="KW-0863">Zinc-finger</keyword>
<dbReference type="PROSITE" id="PS01359">
    <property type="entry name" value="ZF_PHD_1"/>
    <property type="match status" value="1"/>
</dbReference>
<dbReference type="CDD" id="cd15562">
    <property type="entry name" value="PHD2_PHF14"/>
    <property type="match status" value="1"/>
</dbReference>
<dbReference type="InterPro" id="IPR013083">
    <property type="entry name" value="Znf_RING/FYVE/PHD"/>
</dbReference>
<feature type="coiled-coil region" evidence="5">
    <location>
        <begin position="67"/>
        <end position="118"/>
    </location>
</feature>
<keyword evidence="1" id="KW-0479">Metal-binding</keyword>
<dbReference type="SMART" id="SM00249">
    <property type="entry name" value="PHD"/>
    <property type="match status" value="2"/>
</dbReference>
<feature type="compositionally biased region" description="Basic and acidic residues" evidence="6">
    <location>
        <begin position="248"/>
        <end position="259"/>
    </location>
</feature>
<dbReference type="PANTHER" id="PTHR47672:SF1">
    <property type="entry name" value="E3 UBIQUITIN-PROTEIN LIGASE SNT2"/>
    <property type="match status" value="1"/>
</dbReference>
<evidence type="ECO:0000256" key="1">
    <source>
        <dbReference type="ARBA" id="ARBA00022723"/>
    </source>
</evidence>
<feature type="region of interest" description="Disordered" evidence="6">
    <location>
        <begin position="412"/>
        <end position="435"/>
    </location>
</feature>
<feature type="region of interest" description="Disordered" evidence="6">
    <location>
        <begin position="248"/>
        <end position="284"/>
    </location>
</feature>
<dbReference type="PANTHER" id="PTHR47672">
    <property type="entry name" value="E3 UBIQUITIN-PROTEIN LIGASE SNT2"/>
    <property type="match status" value="1"/>
</dbReference>
<feature type="compositionally biased region" description="Basic residues" evidence="6">
    <location>
        <begin position="326"/>
        <end position="337"/>
    </location>
</feature>
<name>A0A7R9JA70_TIMCA</name>
<dbReference type="PROSITE" id="PS50016">
    <property type="entry name" value="ZF_PHD_2"/>
    <property type="match status" value="2"/>
</dbReference>
<dbReference type="InterPro" id="IPR019786">
    <property type="entry name" value="Zinc_finger_PHD-type_CS"/>
</dbReference>
<keyword evidence="5" id="KW-0175">Coiled coil</keyword>